<dbReference type="EMBL" id="CAJVPY010016018">
    <property type="protein sequence ID" value="CAG8754914.1"/>
    <property type="molecule type" value="Genomic_DNA"/>
</dbReference>
<feature type="non-terminal residue" evidence="1">
    <location>
        <position position="56"/>
    </location>
</feature>
<comment type="caution">
    <text evidence="1">The sequence shown here is derived from an EMBL/GenBank/DDBJ whole genome shotgun (WGS) entry which is preliminary data.</text>
</comment>
<keyword evidence="2" id="KW-1185">Reference proteome</keyword>
<evidence type="ECO:0000313" key="1">
    <source>
        <dbReference type="EMBL" id="CAG8754914.1"/>
    </source>
</evidence>
<gene>
    <name evidence="1" type="ORF">DERYTH_LOCUS17238</name>
</gene>
<organism evidence="1 2">
    <name type="scientific">Dentiscutata erythropus</name>
    <dbReference type="NCBI Taxonomy" id="1348616"/>
    <lineage>
        <taxon>Eukaryota</taxon>
        <taxon>Fungi</taxon>
        <taxon>Fungi incertae sedis</taxon>
        <taxon>Mucoromycota</taxon>
        <taxon>Glomeromycotina</taxon>
        <taxon>Glomeromycetes</taxon>
        <taxon>Diversisporales</taxon>
        <taxon>Gigasporaceae</taxon>
        <taxon>Dentiscutata</taxon>
    </lineage>
</organism>
<evidence type="ECO:0000313" key="2">
    <source>
        <dbReference type="Proteomes" id="UP000789405"/>
    </source>
</evidence>
<sequence length="56" mass="5970">DFYDGDYQDLKPDSNIGLHNAAPLWVPPSPLIHIKTTPASPGSLILTILGVLSGSR</sequence>
<dbReference type="Proteomes" id="UP000789405">
    <property type="component" value="Unassembled WGS sequence"/>
</dbReference>
<reference evidence="1" key="1">
    <citation type="submission" date="2021-06" db="EMBL/GenBank/DDBJ databases">
        <authorList>
            <person name="Kallberg Y."/>
            <person name="Tangrot J."/>
            <person name="Rosling A."/>
        </authorList>
    </citation>
    <scope>NUCLEOTIDE SEQUENCE</scope>
    <source>
        <strain evidence="1">MA453B</strain>
    </source>
</reference>
<proteinExistence type="predicted"/>
<name>A0A9N9IY40_9GLOM</name>
<dbReference type="AlphaFoldDB" id="A0A9N9IY40"/>
<accession>A0A9N9IY40</accession>
<protein>
    <submittedName>
        <fullName evidence="1">3906_t:CDS:1</fullName>
    </submittedName>
</protein>